<dbReference type="EMBL" id="KX857215">
    <property type="protein sequence ID" value="ARE67416.1"/>
    <property type="molecule type" value="Genomic_DNA"/>
</dbReference>
<organism evidence="5">
    <name type="scientific">Shearwaterpox virus</name>
    <dbReference type="NCBI Taxonomy" id="1974596"/>
    <lineage>
        <taxon>Viruses</taxon>
        <taxon>Varidnaviria</taxon>
        <taxon>Bamfordvirae</taxon>
        <taxon>Nucleocytoviricota</taxon>
        <taxon>Pokkesviricetes</taxon>
        <taxon>Chitovirales</taxon>
        <taxon>Poxviridae</taxon>
        <taxon>Chordopoxvirinae</taxon>
        <taxon>Avipoxvirus</taxon>
        <taxon>Avipoxvirus canarypox</taxon>
        <taxon>Canarypox virus</taxon>
    </lineage>
</organism>
<dbReference type="Proteomes" id="UP000319767">
    <property type="component" value="Segment"/>
</dbReference>
<name>A0A1V0QGD3_CNPV</name>
<evidence type="ECO:0000256" key="2">
    <source>
        <dbReference type="ARBA" id="ARBA00022692"/>
    </source>
</evidence>
<dbReference type="InterPro" id="IPR006872">
    <property type="entry name" value="Poxvirus_H7"/>
</dbReference>
<dbReference type="Pfam" id="PF04787">
    <property type="entry name" value="Pox_H7"/>
    <property type="match status" value="1"/>
</dbReference>
<dbReference type="GO" id="GO:0016020">
    <property type="term" value="C:membrane"/>
    <property type="evidence" value="ECO:0007669"/>
    <property type="project" value="UniProtKB-SubCell"/>
</dbReference>
<evidence type="ECO:0000256" key="3">
    <source>
        <dbReference type="ARBA" id="ARBA00022989"/>
    </source>
</evidence>
<keyword evidence="4" id="KW-0472">Membrane</keyword>
<evidence type="ECO:0000256" key="1">
    <source>
        <dbReference type="ARBA" id="ARBA00004167"/>
    </source>
</evidence>
<protein>
    <submittedName>
        <fullName evidence="5">SWPV2-ORF178</fullName>
    </submittedName>
</protein>
<keyword evidence="2" id="KW-0812">Transmembrane</keyword>
<sequence>MDSKACILLDSVFKGILSTKDIYVIIKHVFNTEPKETVFSKTDDNEVFIDFVYEDDTLASSYLGKNTSRVEDYLKVRNIVAEELTNLAFIDNDLDGYIKHSDNIRKFMRLYRCNNSEKKAKNLKSTKKRLKDKGIDDREYEFIKDAICLLNHK</sequence>
<reference evidence="5" key="1">
    <citation type="journal article" date="2017" name="BMC Genomics">
        <title>Genomic characterization of two novel pathogenic avipoxviruses isolated from pacific shearwaters (Ardenna spp.).</title>
        <authorList>
            <person name="Sarker S."/>
            <person name="Das S."/>
            <person name="Lavers J.L."/>
            <person name="Hutton I."/>
            <person name="Helbig K."/>
            <person name="Imbery J."/>
            <person name="Upton C."/>
            <person name="Raidal S.R."/>
        </authorList>
    </citation>
    <scope>NUCLEOTIDE SEQUENCE [LARGE SCALE GENOMIC DNA]</scope>
    <source>
        <strain evidence="5">SWPV-2</strain>
    </source>
</reference>
<accession>A0A1V0QGD3</accession>
<evidence type="ECO:0000313" key="5">
    <source>
        <dbReference type="EMBL" id="ARE67416.1"/>
    </source>
</evidence>
<comment type="subcellular location">
    <subcellularLocation>
        <location evidence="1">Membrane</location>
        <topology evidence="1">Single-pass membrane protein</topology>
    </subcellularLocation>
</comment>
<keyword evidence="3" id="KW-1133">Transmembrane helix</keyword>
<proteinExistence type="predicted"/>
<evidence type="ECO:0000256" key="4">
    <source>
        <dbReference type="ARBA" id="ARBA00023136"/>
    </source>
</evidence>
<gene>
    <name evidence="5" type="primary">SWPV2-178</name>
</gene>